<keyword evidence="1 2" id="KW-0129">CBS domain</keyword>
<dbReference type="InterPro" id="IPR051257">
    <property type="entry name" value="Diverse_CBS-Domain"/>
</dbReference>
<keyword evidence="6" id="KW-1185">Reference proteome</keyword>
<dbReference type="SMART" id="SM00116">
    <property type="entry name" value="CBS"/>
    <property type="match status" value="2"/>
</dbReference>
<feature type="compositionally biased region" description="Low complexity" evidence="3">
    <location>
        <begin position="190"/>
        <end position="200"/>
    </location>
</feature>
<dbReference type="Proteomes" id="UP000012073">
    <property type="component" value="Unassembled WGS sequence"/>
</dbReference>
<feature type="domain" description="CBS" evidence="4">
    <location>
        <begin position="221"/>
        <end position="281"/>
    </location>
</feature>
<dbReference type="PANTHER" id="PTHR43080:SF2">
    <property type="entry name" value="CBS DOMAIN-CONTAINING PROTEIN"/>
    <property type="match status" value="1"/>
</dbReference>
<dbReference type="EMBL" id="HG001704">
    <property type="protein sequence ID" value="CDF34668.1"/>
    <property type="molecule type" value="Genomic_DNA"/>
</dbReference>
<evidence type="ECO:0000259" key="4">
    <source>
        <dbReference type="PROSITE" id="PS51371"/>
    </source>
</evidence>
<dbReference type="PANTHER" id="PTHR43080">
    <property type="entry name" value="CBS DOMAIN-CONTAINING PROTEIN CBSX3, MITOCHONDRIAL"/>
    <property type="match status" value="1"/>
</dbReference>
<dbReference type="CDD" id="cd04623">
    <property type="entry name" value="CBS_pair_bac_euk"/>
    <property type="match status" value="1"/>
</dbReference>
<dbReference type="GeneID" id="17322208"/>
<evidence type="ECO:0000313" key="6">
    <source>
        <dbReference type="Proteomes" id="UP000012073"/>
    </source>
</evidence>
<dbReference type="AlphaFoldDB" id="R7QA65"/>
<dbReference type="InterPro" id="IPR000644">
    <property type="entry name" value="CBS_dom"/>
</dbReference>
<gene>
    <name evidence="5" type="ORF">CHC_T00003368001</name>
</gene>
<dbReference type="RefSeq" id="XP_005714487.1">
    <property type="nucleotide sequence ID" value="XM_005714430.1"/>
</dbReference>
<dbReference type="Gene3D" id="3.10.580.10">
    <property type="entry name" value="CBS-domain"/>
    <property type="match status" value="1"/>
</dbReference>
<organism evidence="5 6">
    <name type="scientific">Chondrus crispus</name>
    <name type="common">Carrageen Irish moss</name>
    <name type="synonym">Polymorpha crispa</name>
    <dbReference type="NCBI Taxonomy" id="2769"/>
    <lineage>
        <taxon>Eukaryota</taxon>
        <taxon>Rhodophyta</taxon>
        <taxon>Florideophyceae</taxon>
        <taxon>Rhodymeniophycidae</taxon>
        <taxon>Gigartinales</taxon>
        <taxon>Gigartinaceae</taxon>
        <taxon>Chondrus</taxon>
    </lineage>
</organism>
<dbReference type="KEGG" id="ccp:CHC_T00003368001"/>
<dbReference type="Gramene" id="CDF34668">
    <property type="protein sequence ID" value="CDF34668"/>
    <property type="gene ID" value="CHC_T00003368001"/>
</dbReference>
<dbReference type="InterPro" id="IPR044725">
    <property type="entry name" value="CBSX3_CBS_dom"/>
</dbReference>
<reference evidence="6" key="1">
    <citation type="journal article" date="2013" name="Proc. Natl. Acad. Sci. U.S.A.">
        <title>Genome structure and metabolic features in the red seaweed Chondrus crispus shed light on evolution of the Archaeplastida.</title>
        <authorList>
            <person name="Collen J."/>
            <person name="Porcel B."/>
            <person name="Carre W."/>
            <person name="Ball S.G."/>
            <person name="Chaparro C."/>
            <person name="Tonon T."/>
            <person name="Barbeyron T."/>
            <person name="Michel G."/>
            <person name="Noel B."/>
            <person name="Valentin K."/>
            <person name="Elias M."/>
            <person name="Artiguenave F."/>
            <person name="Arun A."/>
            <person name="Aury J.M."/>
            <person name="Barbosa-Neto J.F."/>
            <person name="Bothwell J.H."/>
            <person name="Bouget F.Y."/>
            <person name="Brillet L."/>
            <person name="Cabello-Hurtado F."/>
            <person name="Capella-Gutierrez S."/>
            <person name="Charrier B."/>
            <person name="Cladiere L."/>
            <person name="Cock J.M."/>
            <person name="Coelho S.M."/>
            <person name="Colleoni C."/>
            <person name="Czjzek M."/>
            <person name="Da Silva C."/>
            <person name="Delage L."/>
            <person name="Denoeud F."/>
            <person name="Deschamps P."/>
            <person name="Dittami S.M."/>
            <person name="Gabaldon T."/>
            <person name="Gachon C.M."/>
            <person name="Groisillier A."/>
            <person name="Herve C."/>
            <person name="Jabbari K."/>
            <person name="Katinka M."/>
            <person name="Kloareg B."/>
            <person name="Kowalczyk N."/>
            <person name="Labadie K."/>
            <person name="Leblanc C."/>
            <person name="Lopez P.J."/>
            <person name="McLachlan D.H."/>
            <person name="Meslet-Cladiere L."/>
            <person name="Moustafa A."/>
            <person name="Nehr Z."/>
            <person name="Nyvall Collen P."/>
            <person name="Panaud O."/>
            <person name="Partensky F."/>
            <person name="Poulain J."/>
            <person name="Rensing S.A."/>
            <person name="Rousvoal S."/>
            <person name="Samson G."/>
            <person name="Symeonidi A."/>
            <person name="Weissenbach J."/>
            <person name="Zambounis A."/>
            <person name="Wincker P."/>
            <person name="Boyen C."/>
        </authorList>
    </citation>
    <scope>NUCLEOTIDE SEQUENCE [LARGE SCALE GENOMIC DNA]</scope>
    <source>
        <strain evidence="6">cv. Stackhouse</strain>
    </source>
</reference>
<dbReference type="Pfam" id="PF00571">
    <property type="entry name" value="CBS"/>
    <property type="match status" value="2"/>
</dbReference>
<sequence length="361" mass="39873">MHTGPCPLETVESVRDLLLDKAPFRAVVKWRNASTNFLRCRSVHGGVWSGVCVQRVTNFVAFPSFVPTACGTLPTNAFTAPSARTIDATKPSSDVQPHSLAAVHKEHSHAAKSVQERHLSKARLQHQHLDRHHIKTILHRVTFTTHFLFTLPTSSRAPPIPPAQSCKPCSSSPSRPVVFRRLAYSRPYASTPAAAAPTATSDEKVPPSVEHGLGTVRDVLKTKGEKFFYTRGDDLVYDAVKKMVHHNIGSLIIVEGADKRPVGIITETDYLNKVIVRGRSSRSTLVRDIMSTKQFTSVAPSATLHECMELMTERRIRHIPVVDHQSHKVLGMVSVGDIVSELVAAHRRNAEHMRSFISGGY</sequence>
<evidence type="ECO:0000256" key="3">
    <source>
        <dbReference type="SAM" id="MobiDB-lite"/>
    </source>
</evidence>
<feature type="region of interest" description="Disordered" evidence="3">
    <location>
        <begin position="190"/>
        <end position="209"/>
    </location>
</feature>
<dbReference type="OrthoDB" id="418595at2759"/>
<evidence type="ECO:0000313" key="5">
    <source>
        <dbReference type="EMBL" id="CDF34668.1"/>
    </source>
</evidence>
<protein>
    <recommendedName>
        <fullName evidence="4">CBS domain-containing protein</fullName>
    </recommendedName>
</protein>
<feature type="domain" description="CBS" evidence="4">
    <location>
        <begin position="290"/>
        <end position="351"/>
    </location>
</feature>
<evidence type="ECO:0000256" key="2">
    <source>
        <dbReference type="PROSITE-ProRule" id="PRU00703"/>
    </source>
</evidence>
<proteinExistence type="predicted"/>
<dbReference type="PROSITE" id="PS51371">
    <property type="entry name" value="CBS"/>
    <property type="match status" value="2"/>
</dbReference>
<accession>R7QA65</accession>
<dbReference type="STRING" id="2769.R7QA65"/>
<dbReference type="InterPro" id="IPR046342">
    <property type="entry name" value="CBS_dom_sf"/>
</dbReference>
<evidence type="ECO:0000256" key="1">
    <source>
        <dbReference type="ARBA" id="ARBA00023122"/>
    </source>
</evidence>
<dbReference type="SUPFAM" id="SSF54631">
    <property type="entry name" value="CBS-domain pair"/>
    <property type="match status" value="1"/>
</dbReference>
<name>R7QA65_CHOCR</name>